<accession>A0A9N8HF10</accession>
<feature type="transmembrane region" description="Helical" evidence="1">
    <location>
        <begin position="29"/>
        <end position="46"/>
    </location>
</feature>
<keyword evidence="1" id="KW-0472">Membrane</keyword>
<organism evidence="2 3">
    <name type="scientific">Seminavis robusta</name>
    <dbReference type="NCBI Taxonomy" id="568900"/>
    <lineage>
        <taxon>Eukaryota</taxon>
        <taxon>Sar</taxon>
        <taxon>Stramenopiles</taxon>
        <taxon>Ochrophyta</taxon>
        <taxon>Bacillariophyta</taxon>
        <taxon>Bacillariophyceae</taxon>
        <taxon>Bacillariophycidae</taxon>
        <taxon>Naviculales</taxon>
        <taxon>Naviculaceae</taxon>
        <taxon>Seminavis</taxon>
    </lineage>
</organism>
<evidence type="ECO:0000313" key="3">
    <source>
        <dbReference type="Proteomes" id="UP001153069"/>
    </source>
</evidence>
<evidence type="ECO:0000313" key="2">
    <source>
        <dbReference type="EMBL" id="CAB9512573.1"/>
    </source>
</evidence>
<dbReference type="Proteomes" id="UP001153069">
    <property type="component" value="Unassembled WGS sequence"/>
</dbReference>
<dbReference type="AlphaFoldDB" id="A0A9N8HF10"/>
<name>A0A9N8HF10_9STRA</name>
<dbReference type="EMBL" id="CAICTM010000542">
    <property type="protein sequence ID" value="CAB9512573.1"/>
    <property type="molecule type" value="Genomic_DNA"/>
</dbReference>
<protein>
    <submittedName>
        <fullName evidence="2">Uncharacterized protein</fullName>
    </submittedName>
</protein>
<keyword evidence="3" id="KW-1185">Reference proteome</keyword>
<sequence length="153" mass="17629">MLVMAQLHTLKDATLWLTPSKGEKRAPMYYCYHIWVAAYWAIYAYTNVYEHFNIGFTIQAICAFLLLFDVGRRYNYSQRKWYAAVGSIVVAKFIWGLERKHYEEGTCDSPGQGPLPTILFGMLVLAYHITLPCDNVQNCLKSTKVGNVARRFD</sequence>
<gene>
    <name evidence="2" type="ORF">SEMRO_543_G163560.1</name>
</gene>
<evidence type="ECO:0000256" key="1">
    <source>
        <dbReference type="SAM" id="Phobius"/>
    </source>
</evidence>
<proteinExistence type="predicted"/>
<keyword evidence="1" id="KW-1133">Transmembrane helix</keyword>
<reference evidence="2" key="1">
    <citation type="submission" date="2020-06" db="EMBL/GenBank/DDBJ databases">
        <authorList>
            <consortium name="Plant Systems Biology data submission"/>
        </authorList>
    </citation>
    <scope>NUCLEOTIDE SEQUENCE</scope>
    <source>
        <strain evidence="2">D6</strain>
    </source>
</reference>
<keyword evidence="1" id="KW-0812">Transmembrane</keyword>
<comment type="caution">
    <text evidence="2">The sequence shown here is derived from an EMBL/GenBank/DDBJ whole genome shotgun (WGS) entry which is preliminary data.</text>
</comment>
<feature type="transmembrane region" description="Helical" evidence="1">
    <location>
        <begin position="52"/>
        <end position="70"/>
    </location>
</feature>